<keyword evidence="2" id="KW-0812">Transmembrane</keyword>
<evidence type="ECO:0000313" key="4">
    <source>
        <dbReference type="Proteomes" id="UP001597260"/>
    </source>
</evidence>
<protein>
    <submittedName>
        <fullName evidence="3">Uncharacterized protein</fullName>
    </submittedName>
</protein>
<accession>A0ABW3YE79</accession>
<dbReference type="Proteomes" id="UP001597260">
    <property type="component" value="Unassembled WGS sequence"/>
</dbReference>
<dbReference type="RefSeq" id="WP_377571804.1">
    <property type="nucleotide sequence ID" value="NZ_JBHTMP010000022.1"/>
</dbReference>
<feature type="transmembrane region" description="Helical" evidence="2">
    <location>
        <begin position="385"/>
        <end position="404"/>
    </location>
</feature>
<evidence type="ECO:0000313" key="3">
    <source>
        <dbReference type="EMBL" id="MFD1322651.1"/>
    </source>
</evidence>
<feature type="transmembrane region" description="Helical" evidence="2">
    <location>
        <begin position="70"/>
        <end position="89"/>
    </location>
</feature>
<evidence type="ECO:0000256" key="1">
    <source>
        <dbReference type="SAM" id="MobiDB-lite"/>
    </source>
</evidence>
<feature type="transmembrane region" description="Helical" evidence="2">
    <location>
        <begin position="349"/>
        <end position="373"/>
    </location>
</feature>
<keyword evidence="2" id="KW-0472">Membrane</keyword>
<feature type="transmembrane region" description="Helical" evidence="2">
    <location>
        <begin position="152"/>
        <end position="175"/>
    </location>
</feature>
<dbReference type="EMBL" id="JBHTMP010000022">
    <property type="protein sequence ID" value="MFD1322651.1"/>
    <property type="molecule type" value="Genomic_DNA"/>
</dbReference>
<proteinExistence type="predicted"/>
<comment type="caution">
    <text evidence="3">The sequence shown here is derived from an EMBL/GenBank/DDBJ whole genome shotgun (WGS) entry which is preliminary data.</text>
</comment>
<evidence type="ECO:0000256" key="2">
    <source>
        <dbReference type="SAM" id="Phobius"/>
    </source>
</evidence>
<keyword evidence="4" id="KW-1185">Reference proteome</keyword>
<feature type="transmembrane region" description="Helical" evidence="2">
    <location>
        <begin position="125"/>
        <end position="146"/>
    </location>
</feature>
<sequence>MAFSLTLADPEGETFPLPTSPVVAQARTRGLAFRIVMITALWAVQGVLTVGVTAGLLIGEPFVDLPDSGPLVPTMTYLFLPCVALASMITTGNAQKQIYGYSEHSLNVKYRSSNAPAHGRPMNRCAAAIGFCAGGVVALVLLPWAAFAGAAWWRQALVLLVLAVLGACAVVTLRIELPQVGTARLWLSESQHRLQDVVDHGAHTVATVARVEHTGSWLDALPIFVLTLFWSTGQGTREATIRITDYPCWAPVEGNEFDVWFDPAAPDDDTRVFLHRRLVGQRFAENPERFRAPGEGDSGPGPIEPPYASARTGSPVERWLCTFIAVACAAIGVAGVAATPMAFGDLPWWSKLCILVQALFLIANAALWVTFACRHPWFARHGHSASWITWLPFLGLFGITLPVLGTDPVWGFDYDRDIETLTLWLYLAMIVAGVVTYLLSFVLIMAGHRMLNAGVVVPPEEVAEALRHHDRAAIDQLRIRYGYLAGVIQSS</sequence>
<keyword evidence="2" id="KW-1133">Transmembrane helix</keyword>
<feature type="transmembrane region" description="Helical" evidence="2">
    <location>
        <begin position="35"/>
        <end position="58"/>
    </location>
</feature>
<gene>
    <name evidence="3" type="ORF">ACFQ4H_16260</name>
</gene>
<feature type="region of interest" description="Disordered" evidence="1">
    <location>
        <begin position="288"/>
        <end position="310"/>
    </location>
</feature>
<feature type="transmembrane region" description="Helical" evidence="2">
    <location>
        <begin position="319"/>
        <end position="343"/>
    </location>
</feature>
<name>A0ABW3YE79_9ACTN</name>
<organism evidence="3 4">
    <name type="scientific">Micromonospora sonneratiae</name>
    <dbReference type="NCBI Taxonomy" id="1184706"/>
    <lineage>
        <taxon>Bacteria</taxon>
        <taxon>Bacillati</taxon>
        <taxon>Actinomycetota</taxon>
        <taxon>Actinomycetes</taxon>
        <taxon>Micromonosporales</taxon>
        <taxon>Micromonosporaceae</taxon>
        <taxon>Micromonospora</taxon>
    </lineage>
</organism>
<feature type="transmembrane region" description="Helical" evidence="2">
    <location>
        <begin position="424"/>
        <end position="444"/>
    </location>
</feature>
<reference evidence="4" key="1">
    <citation type="journal article" date="2019" name="Int. J. Syst. Evol. Microbiol.">
        <title>The Global Catalogue of Microorganisms (GCM) 10K type strain sequencing project: providing services to taxonomists for standard genome sequencing and annotation.</title>
        <authorList>
            <consortium name="The Broad Institute Genomics Platform"/>
            <consortium name="The Broad Institute Genome Sequencing Center for Infectious Disease"/>
            <person name="Wu L."/>
            <person name="Ma J."/>
        </authorList>
    </citation>
    <scope>NUCLEOTIDE SEQUENCE [LARGE SCALE GENOMIC DNA]</scope>
    <source>
        <strain evidence="4">JCM 31037</strain>
    </source>
</reference>